<dbReference type="EMBL" id="JAXAVX010000003">
    <property type="protein sequence ID" value="MDX8151659.1"/>
    <property type="molecule type" value="Genomic_DNA"/>
</dbReference>
<name>A0ABU4VIJ5_9ACTN</name>
<evidence type="ECO:0000256" key="1">
    <source>
        <dbReference type="SAM" id="MobiDB-lite"/>
    </source>
</evidence>
<feature type="compositionally biased region" description="Low complexity" evidence="1">
    <location>
        <begin position="116"/>
        <end position="129"/>
    </location>
</feature>
<comment type="caution">
    <text evidence="2">The sequence shown here is derived from an EMBL/GenBank/DDBJ whole genome shotgun (WGS) entry which is preliminary data.</text>
</comment>
<evidence type="ECO:0000313" key="3">
    <source>
        <dbReference type="Proteomes" id="UP001277761"/>
    </source>
</evidence>
<protein>
    <submittedName>
        <fullName evidence="2">DUF192 domain-containing protein</fullName>
    </submittedName>
</protein>
<dbReference type="RefSeq" id="WP_319953814.1">
    <property type="nucleotide sequence ID" value="NZ_JAXAVX010000003.1"/>
</dbReference>
<organism evidence="2 3">
    <name type="scientific">Patulibacter brassicae</name>
    <dbReference type="NCBI Taxonomy" id="1705717"/>
    <lineage>
        <taxon>Bacteria</taxon>
        <taxon>Bacillati</taxon>
        <taxon>Actinomycetota</taxon>
        <taxon>Thermoleophilia</taxon>
        <taxon>Solirubrobacterales</taxon>
        <taxon>Patulibacteraceae</taxon>
        <taxon>Patulibacter</taxon>
    </lineage>
</organism>
<gene>
    <name evidence="2" type="ORF">SK069_08655</name>
</gene>
<reference evidence="2 3" key="1">
    <citation type="submission" date="2023-11" db="EMBL/GenBank/DDBJ databases">
        <authorList>
            <person name="Xu M."/>
            <person name="Jiang T."/>
        </authorList>
    </citation>
    <scope>NUCLEOTIDE SEQUENCE [LARGE SCALE GENOMIC DNA]</scope>
    <source>
        <strain evidence="2 3">SD</strain>
    </source>
</reference>
<evidence type="ECO:0000313" key="2">
    <source>
        <dbReference type="EMBL" id="MDX8151659.1"/>
    </source>
</evidence>
<dbReference type="Pfam" id="PF02643">
    <property type="entry name" value="DUF192"/>
    <property type="match status" value="1"/>
</dbReference>
<feature type="region of interest" description="Disordered" evidence="1">
    <location>
        <begin position="111"/>
        <end position="135"/>
    </location>
</feature>
<sequence length="135" mass="13951">MRPRPVAPSAAGWRIAAAATRAARTRGLLGRTGLGPRDALWLPVRSVHTIGMRFALDLVWLRADGGVARLDPGVRAGRVRTCVAARGGVLEVAAGRGPALVAALAARSGSAEVQRRAQSSASPGSSSSARVRDPR</sequence>
<dbReference type="InterPro" id="IPR003795">
    <property type="entry name" value="DUF192"/>
</dbReference>
<proteinExistence type="predicted"/>
<keyword evidence="3" id="KW-1185">Reference proteome</keyword>
<accession>A0ABU4VIJ5</accession>
<dbReference type="InterPro" id="IPR038695">
    <property type="entry name" value="Saro_0823-like_sf"/>
</dbReference>
<dbReference type="Proteomes" id="UP001277761">
    <property type="component" value="Unassembled WGS sequence"/>
</dbReference>
<dbReference type="Gene3D" id="2.60.120.1140">
    <property type="entry name" value="Protein of unknown function DUF192"/>
    <property type="match status" value="1"/>
</dbReference>